<dbReference type="GO" id="GO:0005737">
    <property type="term" value="C:cytoplasm"/>
    <property type="evidence" value="ECO:0007669"/>
    <property type="project" value="TreeGrafter"/>
</dbReference>
<dbReference type="Proteomes" id="UP000008983">
    <property type="component" value="Unassembled WGS sequence"/>
</dbReference>
<keyword evidence="1" id="KW-0677">Repeat</keyword>
<evidence type="ECO:0000256" key="2">
    <source>
        <dbReference type="SAM" id="Phobius"/>
    </source>
</evidence>
<sequence length="365" mass="44695">MNFILQEHPNLIFIYHYLYLLYAQLVSVLDQMLVIYQLINYNYRLCQKVVQKLKNKEYFFKQTKNLKNIFRQTKLFLSQKITIYYYQLYQQLMLLQWKLYLYFCIKQSQLQLRLLFLLLQSLFLVKLYLKLYVLALDNYKLRHLVHLLLCFLNLYYGQYVTLQQNFQICFQEYMKQLNFQKKIQRLQLKYIKHQMIKQDIYNMQIKLHIQYKLNIKQKFGFNQEEVRMLKSTLELRDQKVCDKMIPIDNVYMLSTDSFFDRELIKEIHSKGYSMIPIYKGNDKTCIEGVLRTKYILKCEEKHLNKPIANRFPLTNPLMIVQDTTMLQMIQIFQSQKSSMAFITDEIKNKIKMKIKIIYEQQRYDC</sequence>
<evidence type="ECO:0000256" key="1">
    <source>
        <dbReference type="ARBA" id="ARBA00022737"/>
    </source>
</evidence>
<evidence type="ECO:0008006" key="5">
    <source>
        <dbReference type="Google" id="ProtNLM"/>
    </source>
</evidence>
<dbReference type="InterPro" id="IPR046342">
    <property type="entry name" value="CBS_dom_sf"/>
</dbReference>
<dbReference type="AlphaFoldDB" id="G0QIV1"/>
<dbReference type="Gene3D" id="3.10.580.10">
    <property type="entry name" value="CBS-domain"/>
    <property type="match status" value="1"/>
</dbReference>
<feature type="transmembrane region" description="Helical" evidence="2">
    <location>
        <begin position="115"/>
        <end position="135"/>
    </location>
</feature>
<proteinExistence type="predicted"/>
<dbReference type="RefSeq" id="XP_004040215.1">
    <property type="nucleotide sequence ID" value="XM_004040167.1"/>
</dbReference>
<organism evidence="3 4">
    <name type="scientific">Ichthyophthirius multifiliis</name>
    <name type="common">White spot disease agent</name>
    <name type="synonym">Ich</name>
    <dbReference type="NCBI Taxonomy" id="5932"/>
    <lineage>
        <taxon>Eukaryota</taxon>
        <taxon>Sar</taxon>
        <taxon>Alveolata</taxon>
        <taxon>Ciliophora</taxon>
        <taxon>Intramacronucleata</taxon>
        <taxon>Oligohymenophorea</taxon>
        <taxon>Hymenostomatida</taxon>
        <taxon>Ophryoglenina</taxon>
        <taxon>Ichthyophthirius</taxon>
    </lineage>
</organism>
<dbReference type="InParanoid" id="G0QIV1"/>
<keyword evidence="2" id="KW-0472">Membrane</keyword>
<dbReference type="PANTHER" id="PTHR12064:SF97">
    <property type="entry name" value="METAL TRANSPORTER CNNM-5"/>
    <property type="match status" value="1"/>
</dbReference>
<keyword evidence="2" id="KW-1133">Transmembrane helix</keyword>
<dbReference type="SUPFAM" id="SSF54631">
    <property type="entry name" value="CBS-domain pair"/>
    <property type="match status" value="1"/>
</dbReference>
<dbReference type="InterPro" id="IPR045095">
    <property type="entry name" value="ACDP"/>
</dbReference>
<accession>G0QIV1</accession>
<evidence type="ECO:0000313" key="3">
    <source>
        <dbReference type="EMBL" id="EGR34911.1"/>
    </source>
</evidence>
<gene>
    <name evidence="3" type="ORF">IMG5_001400</name>
</gene>
<protein>
    <recommendedName>
        <fullName evidence="5">CBS domain-containing protein</fullName>
    </recommendedName>
</protein>
<dbReference type="OrthoDB" id="297971at2759"/>
<reference evidence="3 4" key="1">
    <citation type="submission" date="2011-07" db="EMBL/GenBank/DDBJ databases">
        <authorList>
            <person name="Coyne R."/>
            <person name="Brami D."/>
            <person name="Johnson J."/>
            <person name="Hostetler J."/>
            <person name="Hannick L."/>
            <person name="Clark T."/>
            <person name="Cassidy-Hanley D."/>
            <person name="Inman J."/>
        </authorList>
    </citation>
    <scope>NUCLEOTIDE SEQUENCE [LARGE SCALE GENOMIC DNA]</scope>
    <source>
        <strain evidence="3 4">G5</strain>
    </source>
</reference>
<dbReference type="STRING" id="857967.G0QIV1"/>
<evidence type="ECO:0000313" key="4">
    <source>
        <dbReference type="Proteomes" id="UP000008983"/>
    </source>
</evidence>
<keyword evidence="2" id="KW-0812">Transmembrane</keyword>
<feature type="transmembrane region" description="Helical" evidence="2">
    <location>
        <begin position="141"/>
        <end position="157"/>
    </location>
</feature>
<keyword evidence="4" id="KW-1185">Reference proteome</keyword>
<dbReference type="GO" id="GO:0030026">
    <property type="term" value="P:intracellular manganese ion homeostasis"/>
    <property type="evidence" value="ECO:0007669"/>
    <property type="project" value="TreeGrafter"/>
</dbReference>
<dbReference type="PANTHER" id="PTHR12064">
    <property type="entry name" value="METAL TRANSPORTER CNNM"/>
    <property type="match status" value="1"/>
</dbReference>
<name>G0QIV1_ICHMU</name>
<dbReference type="GO" id="GO:0010960">
    <property type="term" value="P:magnesium ion homeostasis"/>
    <property type="evidence" value="ECO:0007669"/>
    <property type="project" value="InterPro"/>
</dbReference>
<dbReference type="EMBL" id="GL983042">
    <property type="protein sequence ID" value="EGR34911.1"/>
    <property type="molecule type" value="Genomic_DNA"/>
</dbReference>
<dbReference type="GeneID" id="14911090"/>
<feature type="transmembrane region" description="Helical" evidence="2">
    <location>
        <begin position="12"/>
        <end position="39"/>
    </location>
</feature>